<feature type="non-terminal residue" evidence="1">
    <location>
        <position position="102"/>
    </location>
</feature>
<evidence type="ECO:0000313" key="1">
    <source>
        <dbReference type="EMBL" id="HCO69283.1"/>
    </source>
</evidence>
<organism evidence="1 2">
    <name type="scientific">Mesotoga infera</name>
    <dbReference type="NCBI Taxonomy" id="1236046"/>
    <lineage>
        <taxon>Bacteria</taxon>
        <taxon>Thermotogati</taxon>
        <taxon>Thermotogota</taxon>
        <taxon>Thermotogae</taxon>
        <taxon>Kosmotogales</taxon>
        <taxon>Kosmotogaceae</taxon>
        <taxon>Mesotoga</taxon>
    </lineage>
</organism>
<accession>A0A3D3TLE0</accession>
<comment type="caution">
    <text evidence="1">The sequence shown here is derived from an EMBL/GenBank/DDBJ whole genome shotgun (WGS) entry which is preliminary data.</text>
</comment>
<dbReference type="AlphaFoldDB" id="A0A3D3TLE0"/>
<name>A0A3D3TLE0_9BACT</name>
<evidence type="ECO:0000313" key="2">
    <source>
        <dbReference type="Proteomes" id="UP000264215"/>
    </source>
</evidence>
<protein>
    <submittedName>
        <fullName evidence="1">Succinylglutamate desuccinylase</fullName>
    </submittedName>
</protein>
<reference evidence="1 2" key="1">
    <citation type="journal article" date="2018" name="Nat. Biotechnol.">
        <title>A standardized bacterial taxonomy based on genome phylogeny substantially revises the tree of life.</title>
        <authorList>
            <person name="Parks D.H."/>
            <person name="Chuvochina M."/>
            <person name="Waite D.W."/>
            <person name="Rinke C."/>
            <person name="Skarshewski A."/>
            <person name="Chaumeil P.A."/>
            <person name="Hugenholtz P."/>
        </authorList>
    </citation>
    <scope>NUCLEOTIDE SEQUENCE [LARGE SCALE GENOMIC DNA]</scope>
    <source>
        <strain evidence="1">UBA9905</strain>
    </source>
</reference>
<proteinExistence type="predicted"/>
<gene>
    <name evidence="1" type="ORF">DIT26_01650</name>
</gene>
<sequence length="102" mass="11024">MMRKLIIAGVLTLIVLAGGIPLYVQRYFKEEVVAGPSVTNVFKLSKYFDGIEGTIADTDVFELKGAEEGGKTLIIAGTHANEPSAALLAYFFIENLEVEKGT</sequence>
<dbReference type="EMBL" id="DQBS01000041">
    <property type="protein sequence ID" value="HCO69283.1"/>
    <property type="molecule type" value="Genomic_DNA"/>
</dbReference>
<dbReference type="Proteomes" id="UP000264215">
    <property type="component" value="Unassembled WGS sequence"/>
</dbReference>